<accession>A0A076FHP9</accession>
<keyword evidence="17" id="KW-1185">Reference proteome</keyword>
<evidence type="ECO:0000256" key="3">
    <source>
        <dbReference type="ARBA" id="ARBA00022478"/>
    </source>
</evidence>
<evidence type="ECO:0000256" key="8">
    <source>
        <dbReference type="ARBA" id="ARBA00023163"/>
    </source>
</evidence>
<dbReference type="GO" id="GO:0003677">
    <property type="term" value="F:DNA binding"/>
    <property type="evidence" value="ECO:0007669"/>
    <property type="project" value="InterPro"/>
</dbReference>
<dbReference type="Gene3D" id="3.90.1100.10">
    <property type="match status" value="2"/>
</dbReference>
<comment type="similarity">
    <text evidence="1 10">Belongs to the RNA polymerase beta chain family.</text>
</comment>
<dbReference type="InterPro" id="IPR007645">
    <property type="entry name" value="RNA_pol_Rpb2_3"/>
</dbReference>
<evidence type="ECO:0000256" key="5">
    <source>
        <dbReference type="ARBA" id="ARBA00022695"/>
    </source>
</evidence>
<dbReference type="InterPro" id="IPR007642">
    <property type="entry name" value="RNA_pol_Rpb2_2"/>
</dbReference>
<dbReference type="CDD" id="cd00653">
    <property type="entry name" value="RNA_pol_B_RPB2"/>
    <property type="match status" value="1"/>
</dbReference>
<dbReference type="GeneID" id="20041727"/>
<evidence type="ECO:0000259" key="14">
    <source>
        <dbReference type="Pfam" id="PF04565"/>
    </source>
</evidence>
<keyword evidence="3" id="KW-0240">DNA-directed RNA polymerase</keyword>
<feature type="domain" description="RNA polymerase beta subunit protrusion" evidence="13">
    <location>
        <begin position="10"/>
        <end position="387"/>
    </location>
</feature>
<evidence type="ECO:0000259" key="13">
    <source>
        <dbReference type="Pfam" id="PF04563"/>
    </source>
</evidence>
<dbReference type="Gene3D" id="3.90.1800.10">
    <property type="entry name" value="RNA polymerase alpha subunit dimerisation domain"/>
    <property type="match status" value="1"/>
</dbReference>
<feature type="domain" description="DNA-directed RNA polymerase subunit 2 hybrid-binding" evidence="11">
    <location>
        <begin position="666"/>
        <end position="1024"/>
    </location>
</feature>
<dbReference type="GO" id="GO:0000428">
    <property type="term" value="C:DNA-directed RNA polymerase complex"/>
    <property type="evidence" value="ECO:0007669"/>
    <property type="project" value="UniProtKB-KW"/>
</dbReference>
<evidence type="ECO:0000313" key="16">
    <source>
        <dbReference type="EMBL" id="AII16946.1"/>
    </source>
</evidence>
<dbReference type="Pfam" id="PF04565">
    <property type="entry name" value="RNA_pol_Rpb2_3"/>
    <property type="match status" value="1"/>
</dbReference>
<dbReference type="Pfam" id="PF00562">
    <property type="entry name" value="RNA_pol_Rpb2_6"/>
    <property type="match status" value="1"/>
</dbReference>
<evidence type="ECO:0000259" key="12">
    <source>
        <dbReference type="Pfam" id="PF04561"/>
    </source>
</evidence>
<evidence type="ECO:0000256" key="9">
    <source>
        <dbReference type="ARBA" id="ARBA00048552"/>
    </source>
</evidence>
<dbReference type="Pfam" id="PF04561">
    <property type="entry name" value="RNA_pol_Rpb2_2"/>
    <property type="match status" value="1"/>
</dbReference>
<evidence type="ECO:0000259" key="15">
    <source>
        <dbReference type="Pfam" id="PF04566"/>
    </source>
</evidence>
<dbReference type="InterPro" id="IPR007646">
    <property type="entry name" value="RNA_pol_Rpb2_4"/>
</dbReference>
<keyword evidence="7" id="KW-0862">Zinc</keyword>
<dbReference type="Gene3D" id="2.40.50.150">
    <property type="match status" value="1"/>
</dbReference>
<comment type="catalytic activity">
    <reaction evidence="9">
        <text>RNA(n) + a ribonucleoside 5'-triphosphate = RNA(n+1) + diphosphate</text>
        <dbReference type="Rhea" id="RHEA:21248"/>
        <dbReference type="Rhea" id="RHEA-COMP:14527"/>
        <dbReference type="Rhea" id="RHEA-COMP:17342"/>
        <dbReference type="ChEBI" id="CHEBI:33019"/>
        <dbReference type="ChEBI" id="CHEBI:61557"/>
        <dbReference type="ChEBI" id="CHEBI:140395"/>
        <dbReference type="EC" id="2.7.7.6"/>
    </reaction>
</comment>
<dbReference type="Gene3D" id="2.40.270.10">
    <property type="entry name" value="DNA-directed RNA polymerase, subunit 2, domain 6"/>
    <property type="match status" value="1"/>
</dbReference>
<feature type="domain" description="RNA polymerase Rpb2" evidence="15">
    <location>
        <begin position="540"/>
        <end position="601"/>
    </location>
</feature>
<evidence type="ECO:0000256" key="10">
    <source>
        <dbReference type="RuleBase" id="RU000434"/>
    </source>
</evidence>
<sequence>MEESVIKNFTKINIDSYDYFLDQQFKKIISDNPIFVLKNKIDNEYQTKIDMTFSNLEIVKSQIMPSDARSKGLNYDCELYIDLDINYKFFDTEEKQQKKRIKLINFPLMLHSKYCNLCNLSEQDLITNGESNIERGGYFIRKGSEKILISQEDAKKNFIINTVKEFADKKEFKSQIQSTSDETRKPQTLSLFFDTKKSEIKVNLPYFTRIELPLIILYRICGFENDKDIIESICGDLNTELSKKFMEELLPSFEDAKDIPDRVSALKYLSFFSKEKASSSNDINKWLGNILNLFTIYFLPHMNSEDMESNIESYYQNLREKGLFLSLMVRQILEVKIGIRSETDRDNLANKKLRLPGEIILELVRDYYEDFIKASKLSIDTFIEDNNSKINSLDNLIVYIDDNLNSFLKIKNFQEEIYKNFVSNWGKNARSPRNIGVLQSYDRLSFLESMSYIRRVHLSMKEGLPTFNRRLLHTSDFGYICCIEFPDGAKVGTQKHLAHTCIISREYNSNLIENFIKTNKMCFKIDDKTITKFNGINHNVFVNYKWIAITNTPDKLVEELNKIKYDSKNEELNEFCSIIWNIENYRIDINTGSGRFLRPLVKNKATYKFSELEKFTSKPQFLISKGCEYFDPEEIATKLVKYNKTKDTDYYHELTQTCQLGLSALTLPFLEHNPIARNRYACTQVRQAVSLYSSNYRQRFDQSAYLLHYGQTPLTSTGFLKMMTNDNLPYGINLVVAIACFNGFNQEDSVIISKDAIDRGLFNSTTIHTYTYEEEISKNSNFGSKTIYKTNEELNLMNKKYDYSHLDVNGVIKPGTVIQNNTVLTAFKVQNSLNEFKDKSIILKKPSENEIVNKVYLSNTSPRIVKIETYVMKTPKNGDKFASRQAQKATIGLIMDSKDMPYTSEGIVPDIIFNPHSFPSRMTMGFFYEILSNTLAIQKGYISEVPPFHSINNIQEIFNKILKKEDKFSEKTLYSSEGEIVSENACVGIVFYKRLKHQVADKIYAMNNQPAVDAITRQSKQGRSSGGALKLGTMERDALLTHGLSAFTKECFMEKSDKEVFISKKEDIKYEAPYCFDLVQKEFQAIGIKIEEKF</sequence>
<name>A0A076FHP9_9VIRU</name>
<dbReference type="EC" id="2.7.7.6" evidence="2"/>
<organism evidence="16 17">
    <name type="scientific">Aureococcus anophagefferens virus</name>
    <dbReference type="NCBI Taxonomy" id="1474867"/>
    <lineage>
        <taxon>Viruses</taxon>
        <taxon>Varidnaviria</taxon>
        <taxon>Bamfordvirae</taxon>
        <taxon>Nucleocytoviricota</taxon>
        <taxon>Megaviricetes</taxon>
        <taxon>Imitervirales</taxon>
        <taxon>Schizomimiviridae</taxon>
        <taxon>Kratosvirus</taxon>
        <taxon>Kratosvirus quantuckense</taxon>
    </lineage>
</organism>
<proteinExistence type="inferred from homology"/>
<evidence type="ECO:0000313" key="17">
    <source>
        <dbReference type="Proteomes" id="UP000028667"/>
    </source>
</evidence>
<dbReference type="GO" id="GO:0006351">
    <property type="term" value="P:DNA-templated transcription"/>
    <property type="evidence" value="ECO:0007669"/>
    <property type="project" value="InterPro"/>
</dbReference>
<dbReference type="SUPFAM" id="SSF64484">
    <property type="entry name" value="beta and beta-prime subunits of DNA dependent RNA-polymerase"/>
    <property type="match status" value="1"/>
</dbReference>
<evidence type="ECO:0000256" key="7">
    <source>
        <dbReference type="ARBA" id="ARBA00022771"/>
    </source>
</evidence>
<dbReference type="Pfam" id="PF04566">
    <property type="entry name" value="RNA_pol_Rpb2_4"/>
    <property type="match status" value="1"/>
</dbReference>
<dbReference type="GO" id="GO:0003899">
    <property type="term" value="F:DNA-directed RNA polymerase activity"/>
    <property type="evidence" value="ECO:0007669"/>
    <property type="project" value="UniProtKB-EC"/>
</dbReference>
<dbReference type="InterPro" id="IPR007120">
    <property type="entry name" value="DNA-dir_RNAP_su2_dom"/>
</dbReference>
<keyword evidence="5" id="KW-0548">Nucleotidyltransferase</keyword>
<dbReference type="Proteomes" id="UP000028667">
    <property type="component" value="Segment"/>
</dbReference>
<dbReference type="EMBL" id="KJ645900">
    <property type="protein sequence ID" value="AII16946.1"/>
    <property type="molecule type" value="Genomic_DNA"/>
</dbReference>
<dbReference type="KEGG" id="vg:20041727"/>
<evidence type="ECO:0000256" key="4">
    <source>
        <dbReference type="ARBA" id="ARBA00022679"/>
    </source>
</evidence>
<dbReference type="InterPro" id="IPR007644">
    <property type="entry name" value="RNA_pol_bsu_protrusion"/>
</dbReference>
<reference evidence="16 17" key="1">
    <citation type="journal article" date="2014" name="Virology">
        <title>Genome of brown tide virus (AaV), the little giant of the Megaviridae, elucidates NCLDV genome expansion and host-virus coevolution.</title>
        <authorList>
            <person name="Moniruzzaman M."/>
            <person name="LeCleir G.R."/>
            <person name="Brown C.M."/>
            <person name="Gobler C.J."/>
            <person name="Bidle K.D."/>
            <person name="Wilson W.H."/>
            <person name="Wilhelm S.W."/>
        </authorList>
    </citation>
    <scope>NUCLEOTIDE SEQUENCE [LARGE SCALE GENOMIC DNA]</scope>
    <source>
        <strain evidence="16">BtV-01</strain>
    </source>
</reference>
<evidence type="ECO:0000256" key="2">
    <source>
        <dbReference type="ARBA" id="ARBA00012418"/>
    </source>
</evidence>
<gene>
    <name evidence="16" type="ORF">AaV_222</name>
</gene>
<evidence type="ECO:0000256" key="6">
    <source>
        <dbReference type="ARBA" id="ARBA00022723"/>
    </source>
</evidence>
<dbReference type="InterPro" id="IPR015712">
    <property type="entry name" value="DNA-dir_RNA_pol_su2"/>
</dbReference>
<dbReference type="RefSeq" id="YP_009052296.1">
    <property type="nucleotide sequence ID" value="NC_024697.1"/>
</dbReference>
<dbReference type="InterPro" id="IPR037033">
    <property type="entry name" value="DNA-dir_RNAP_su2_hyb_sf"/>
</dbReference>
<keyword evidence="7" id="KW-0863">Zinc-finger</keyword>
<dbReference type="PANTHER" id="PTHR20856">
    <property type="entry name" value="DNA-DIRECTED RNA POLYMERASE I SUBUNIT 2"/>
    <property type="match status" value="1"/>
</dbReference>
<evidence type="ECO:0000256" key="1">
    <source>
        <dbReference type="ARBA" id="ARBA00006835"/>
    </source>
</evidence>
<feature type="domain" description="RNA polymerase Rpb2" evidence="12">
    <location>
        <begin position="169"/>
        <end position="354"/>
    </location>
</feature>
<evidence type="ECO:0000259" key="11">
    <source>
        <dbReference type="Pfam" id="PF00562"/>
    </source>
</evidence>
<dbReference type="GO" id="GO:0008270">
    <property type="term" value="F:zinc ion binding"/>
    <property type="evidence" value="ECO:0007669"/>
    <property type="project" value="UniProtKB-KW"/>
</dbReference>
<keyword evidence="8" id="KW-0804">Transcription</keyword>
<dbReference type="Pfam" id="PF04563">
    <property type="entry name" value="RNA_pol_Rpb2_1"/>
    <property type="match status" value="1"/>
</dbReference>
<keyword evidence="4" id="KW-0808">Transferase</keyword>
<protein>
    <recommendedName>
        <fullName evidence="2">DNA-directed RNA polymerase</fullName>
        <ecNumber evidence="2">2.7.7.6</ecNumber>
    </recommendedName>
</protein>
<feature type="domain" description="RNA polymerase Rpb2" evidence="14">
    <location>
        <begin position="439"/>
        <end position="503"/>
    </location>
</feature>
<keyword evidence="6" id="KW-0479">Metal-binding</keyword>
<dbReference type="GO" id="GO:0032549">
    <property type="term" value="F:ribonucleoside binding"/>
    <property type="evidence" value="ECO:0007669"/>
    <property type="project" value="InterPro"/>
</dbReference>
<dbReference type="InterPro" id="IPR014724">
    <property type="entry name" value="RNA_pol_RPB2_OB-fold"/>
</dbReference>